<dbReference type="GeneID" id="111085871"/>
<comment type="similarity">
    <text evidence="1">Belongs to the arrestin family.</text>
</comment>
<dbReference type="Gene3D" id="2.60.40.640">
    <property type="match status" value="2"/>
</dbReference>
<dbReference type="InterPro" id="IPR014752">
    <property type="entry name" value="Arrestin-like_C"/>
</dbReference>
<dbReference type="InterPro" id="IPR014753">
    <property type="entry name" value="Arrestin_N"/>
</dbReference>
<keyword evidence="3" id="KW-1185">Reference proteome</keyword>
<dbReference type="SMART" id="SM01017">
    <property type="entry name" value="Arrestin_C"/>
    <property type="match status" value="1"/>
</dbReference>
<evidence type="ECO:0000313" key="4">
    <source>
        <dbReference type="RefSeq" id="XP_022242153.1"/>
    </source>
</evidence>
<dbReference type="PANTHER" id="PTHR11792:SF17">
    <property type="entry name" value="KURTZ ARRESTIN"/>
    <property type="match status" value="1"/>
</dbReference>
<accession>A0ABM1SEU8</accession>
<evidence type="ECO:0000256" key="1">
    <source>
        <dbReference type="ARBA" id="ARBA00005298"/>
    </source>
</evidence>
<name>A0ABM1SEU8_LIMPO</name>
<feature type="domain" description="Arrestin C-terminal-like" evidence="2">
    <location>
        <begin position="205"/>
        <end position="342"/>
    </location>
</feature>
<gene>
    <name evidence="4" type="primary">LOC111085871</name>
</gene>
<dbReference type="InterPro" id="IPR011021">
    <property type="entry name" value="Arrestin-like_N"/>
</dbReference>
<dbReference type="Pfam" id="PF00339">
    <property type="entry name" value="Arrestin_N"/>
    <property type="match status" value="1"/>
</dbReference>
<dbReference type="Gene3D" id="2.60.40.840">
    <property type="match status" value="1"/>
</dbReference>
<reference evidence="4" key="1">
    <citation type="submission" date="2025-08" db="UniProtKB">
        <authorList>
            <consortium name="RefSeq"/>
        </authorList>
    </citation>
    <scope>IDENTIFICATION</scope>
    <source>
        <tissue evidence="4">Muscle</tissue>
    </source>
</reference>
<dbReference type="RefSeq" id="XP_022242153.1">
    <property type="nucleotide sequence ID" value="XM_022386445.1"/>
</dbReference>
<dbReference type="InterPro" id="IPR000698">
    <property type="entry name" value="Arrestin"/>
</dbReference>
<dbReference type="PANTHER" id="PTHR11792">
    <property type="entry name" value="ARRESTIN"/>
    <property type="match status" value="1"/>
</dbReference>
<dbReference type="Pfam" id="PF02752">
    <property type="entry name" value="Arrestin_C"/>
    <property type="match status" value="1"/>
</dbReference>
<protein>
    <submittedName>
        <fullName evidence="4">Phosrestin-2-like</fullName>
    </submittedName>
</protein>
<dbReference type="InterPro" id="IPR011022">
    <property type="entry name" value="Arrestin_C-like"/>
</dbReference>
<proteinExistence type="inferred from homology"/>
<evidence type="ECO:0000313" key="3">
    <source>
        <dbReference type="Proteomes" id="UP000694941"/>
    </source>
</evidence>
<organism evidence="3 4">
    <name type="scientific">Limulus polyphemus</name>
    <name type="common">Atlantic horseshoe crab</name>
    <dbReference type="NCBI Taxonomy" id="6850"/>
    <lineage>
        <taxon>Eukaryota</taxon>
        <taxon>Metazoa</taxon>
        <taxon>Ecdysozoa</taxon>
        <taxon>Arthropoda</taxon>
        <taxon>Chelicerata</taxon>
        <taxon>Merostomata</taxon>
        <taxon>Xiphosura</taxon>
        <taxon>Limulidae</taxon>
        <taxon>Limulus</taxon>
    </lineage>
</organism>
<dbReference type="Proteomes" id="UP000694941">
    <property type="component" value="Unplaced"/>
</dbReference>
<evidence type="ECO:0000259" key="2">
    <source>
        <dbReference type="SMART" id="SM01017"/>
    </source>
</evidence>
<dbReference type="SUPFAM" id="SSF81296">
    <property type="entry name" value="E set domains"/>
    <property type="match status" value="2"/>
</dbReference>
<sequence>MVLDSNRIFKKSAADGSVTIYLGKRDFVDHFTHTEPIEGIVLIDPTSVENKNVYVGIIAIVRYGREEDEILGMSFSRELYLSHKQIYPRVDAPTETPNDNTEQQKLSDGWLYEQILQKLGTNALPFRLVLPCTTPISVIMLPQGADTTDTCGVRYYVRCYVASNPTEKPSSRNLVNLAIRKIQYAPLWPLIGQPSGSTYKDFPLSSGKIFLEATLDKKLYYHGEEINLNVLVQNYSHKTVKHVKVSENCPILPGSTYHKRFDLLPDISNNRGKYGIFTNRCSWVEDENLASSVMIPEKDVQDFFGILISYQIKVKLYVGSLSPLPGSDVSIVLPFLLMHRNPASTQNIDILHSDHSSPIMLVNSTIYKKTDPKKDKANKYTCTEDIIFDDLAQVRVHHVPLIM</sequence>
<dbReference type="PRINTS" id="PR00309">
    <property type="entry name" value="ARRESTIN"/>
</dbReference>
<dbReference type="InterPro" id="IPR014756">
    <property type="entry name" value="Ig_E-set"/>
</dbReference>